<evidence type="ECO:0000256" key="7">
    <source>
        <dbReference type="ARBA" id="ARBA00022816"/>
    </source>
</evidence>
<evidence type="ECO:0000256" key="10">
    <source>
        <dbReference type="ARBA" id="ARBA00023010"/>
    </source>
</evidence>
<feature type="compositionally biased region" description="Polar residues" evidence="20">
    <location>
        <begin position="498"/>
        <end position="527"/>
    </location>
</feature>
<dbReference type="Proteomes" id="UP000694941">
    <property type="component" value="Unplaced"/>
</dbReference>
<evidence type="ECO:0000256" key="20">
    <source>
        <dbReference type="SAM" id="MobiDB-lite"/>
    </source>
</evidence>
<evidence type="ECO:0000259" key="21">
    <source>
        <dbReference type="PROSITE" id="PS50199"/>
    </source>
</evidence>
<dbReference type="SMART" id="SM00547">
    <property type="entry name" value="ZnF_RBZ"/>
    <property type="match status" value="3"/>
</dbReference>
<dbReference type="Gene3D" id="4.10.1060.10">
    <property type="entry name" value="Zinc finger, RanBP2-type"/>
    <property type="match status" value="3"/>
</dbReference>
<feature type="domain" description="RanBP2-type" evidence="21">
    <location>
        <begin position="242"/>
        <end position="271"/>
    </location>
</feature>
<gene>
    <name evidence="23 24" type="primary">LOC106475617</name>
</gene>
<comment type="cofactor">
    <cofactor evidence="1">
        <name>Zn(2+)</name>
        <dbReference type="ChEBI" id="CHEBI:29105"/>
    </cofactor>
</comment>
<evidence type="ECO:0000256" key="11">
    <source>
        <dbReference type="ARBA" id="ARBA00023125"/>
    </source>
</evidence>
<evidence type="ECO:0000256" key="12">
    <source>
        <dbReference type="ARBA" id="ARBA00023132"/>
    </source>
</evidence>
<keyword evidence="7" id="KW-0509">mRNA transport</keyword>
<keyword evidence="14" id="KW-0539">Nucleus</keyword>
<feature type="compositionally biased region" description="Polar residues" evidence="20">
    <location>
        <begin position="208"/>
        <end position="218"/>
    </location>
</feature>
<keyword evidence="11" id="KW-0238">DNA-binding</keyword>
<evidence type="ECO:0000256" key="3">
    <source>
        <dbReference type="ARBA" id="ARBA00004567"/>
    </source>
</evidence>
<dbReference type="InterPro" id="IPR001876">
    <property type="entry name" value="Znf_RanBP2"/>
</dbReference>
<evidence type="ECO:0000256" key="16">
    <source>
        <dbReference type="ARBA" id="ARBA00068609"/>
    </source>
</evidence>
<accession>A0ABM1BZT6</accession>
<evidence type="ECO:0000256" key="4">
    <source>
        <dbReference type="ARBA" id="ARBA00022448"/>
    </source>
</evidence>
<evidence type="ECO:0000256" key="2">
    <source>
        <dbReference type="ARBA" id="ARBA00004126"/>
    </source>
</evidence>
<keyword evidence="9" id="KW-0653">Protein transport</keyword>
<evidence type="ECO:0000256" key="5">
    <source>
        <dbReference type="ARBA" id="ARBA00022723"/>
    </source>
</evidence>
<evidence type="ECO:0000313" key="22">
    <source>
        <dbReference type="Proteomes" id="UP000694941"/>
    </source>
</evidence>
<dbReference type="PANTHER" id="PTHR23193">
    <property type="entry name" value="NUCLEAR PORE COMPLEX PROTEIN NUP"/>
    <property type="match status" value="1"/>
</dbReference>
<name>A0ABM1BZT6_LIMPO</name>
<feature type="region of interest" description="Disordered" evidence="20">
    <location>
        <begin position="498"/>
        <end position="535"/>
    </location>
</feature>
<feature type="region of interest" description="Disordered" evidence="20">
    <location>
        <begin position="785"/>
        <end position="809"/>
    </location>
</feature>
<dbReference type="PANTHER" id="PTHR23193:SF23">
    <property type="entry name" value="NUCLEAR PORE COMPLEX PROTEIN NUP153"/>
    <property type="match status" value="1"/>
</dbReference>
<evidence type="ECO:0000256" key="18">
    <source>
        <dbReference type="ARBA" id="ARBA00079437"/>
    </source>
</evidence>
<evidence type="ECO:0000256" key="14">
    <source>
        <dbReference type="ARBA" id="ARBA00023242"/>
    </source>
</evidence>
<keyword evidence="5" id="KW-0479">Metal-binding</keyword>
<dbReference type="InterPro" id="IPR026054">
    <property type="entry name" value="Nucleoporin"/>
</dbReference>
<organism evidence="22 23">
    <name type="scientific">Limulus polyphemus</name>
    <name type="common">Atlantic horseshoe crab</name>
    <dbReference type="NCBI Taxonomy" id="6850"/>
    <lineage>
        <taxon>Eukaryota</taxon>
        <taxon>Metazoa</taxon>
        <taxon>Ecdysozoa</taxon>
        <taxon>Arthropoda</taxon>
        <taxon>Chelicerata</taxon>
        <taxon>Merostomata</taxon>
        <taxon>Xiphosura</taxon>
        <taxon>Limulidae</taxon>
        <taxon>Limulus</taxon>
    </lineage>
</organism>
<evidence type="ECO:0000256" key="8">
    <source>
        <dbReference type="ARBA" id="ARBA00022833"/>
    </source>
</evidence>
<evidence type="ECO:0000256" key="19">
    <source>
        <dbReference type="PROSITE-ProRule" id="PRU00322"/>
    </source>
</evidence>
<keyword evidence="13" id="KW-0472">Membrane</keyword>
<dbReference type="InterPro" id="IPR036443">
    <property type="entry name" value="Znf_RanBP2_sf"/>
</dbReference>
<feature type="compositionally biased region" description="Basic residues" evidence="20">
    <location>
        <begin position="977"/>
        <end position="993"/>
    </location>
</feature>
<evidence type="ECO:0000256" key="15">
    <source>
        <dbReference type="ARBA" id="ARBA00060842"/>
    </source>
</evidence>
<protein>
    <recommendedName>
        <fullName evidence="16">Nuclear pore complex protein Nup153</fullName>
    </recommendedName>
    <alternativeName>
        <fullName evidence="18">153 kDa nucleoporin</fullName>
    </alternativeName>
    <alternativeName>
        <fullName evidence="17">Nucleoporin Nup153</fullName>
    </alternativeName>
</protein>
<reference evidence="23 24" key="1">
    <citation type="submission" date="2025-05" db="UniProtKB">
        <authorList>
            <consortium name="RefSeq"/>
        </authorList>
    </citation>
    <scope>IDENTIFICATION</scope>
    <source>
        <tissue evidence="23 24">Muscle</tissue>
    </source>
</reference>
<feature type="domain" description="RanBP2-type" evidence="21">
    <location>
        <begin position="338"/>
        <end position="367"/>
    </location>
</feature>
<comment type="similarity">
    <text evidence="15">Belongs to the NUP153 family.</text>
</comment>
<feature type="compositionally biased region" description="Polar residues" evidence="20">
    <location>
        <begin position="965"/>
        <end position="976"/>
    </location>
</feature>
<dbReference type="Pfam" id="PF00641">
    <property type="entry name" value="Zn_ribbon_RanBP"/>
    <property type="match status" value="3"/>
</dbReference>
<evidence type="ECO:0000256" key="17">
    <source>
        <dbReference type="ARBA" id="ARBA00078197"/>
    </source>
</evidence>
<keyword evidence="10" id="KW-0811">Translocation</keyword>
<dbReference type="RefSeq" id="XP_013791747.1">
    <property type="nucleotide sequence ID" value="XM_013936293.1"/>
</dbReference>
<dbReference type="GeneID" id="106475617"/>
<keyword evidence="6 19" id="KW-0863">Zinc-finger</keyword>
<evidence type="ECO:0000256" key="9">
    <source>
        <dbReference type="ARBA" id="ARBA00022927"/>
    </source>
</evidence>
<evidence type="ECO:0000313" key="23">
    <source>
        <dbReference type="RefSeq" id="XP_013791747.1"/>
    </source>
</evidence>
<sequence>MKGQKRNNLHISSRYNKEEQEEVIENQYLPNIVLPISTLPKFNFATSTPVPNTTVSGPVTSGSPGFIFLAPIQYSVPSTLSGAHSSQEDKKFTFSSPVILDNSTTTPESPSKKQKAVHDFSCPTVPSSSGISFTSIVSVESSEGFKKSQSDSTAGSGIKPASDLIVGGSVMDVLVKTKTSIPADKPVIDLTVESTSVNIEEKCKQVHANISPSSTSRQASDKLQAENPLQEKQGFGEKFKPDPGSWECSVCMLRNKSEDLKCVACENPKLGAGSLTQNSAGFGDKFKPPPGSWPCPTCMINNKSSVSRCAACETPKPGSLSQASKGTVSGFSEKFKPAVGSWECDTCLIRNKADSLRCVACETPRASEMNATEKKDTFSGFKFGASVSSSSSASNFKFVSPSNSGNVNTTSKCSFNFCAPTILPASSTAQQSSFSFGAPVTTTSCTTTEFKFGVPITTTSCATTEFKFGVPVTTTSCTTTEFKFGIPSSNKEISISSGIHNTQESVSSKTKSTDETITLNSSKSTDAASEDKTSASGLMVTSVSTQQTKLSFGLPVQATVSGLGSQAKQLEFDGCINKEDKKAIGGFSFPLNRLSTQDSIALSKPEEKPKSGFSFGVPSEKKKENTSLVFSSTKKENLLVTSTTPVAPSFGFLDKSSTSMTFSGTGSSSVPNVPVFTMNTEKKDAGGSGGANFFFGNSSGMNSTSKPATFSFGTSTTSSVFFGSTASPNLFTFGSQGPATLAFGGGSSSGAPTFGSATPKLGTIDSARTPAFGAVSSVPKLGATFPSEKPAFRHESSETPSKIQAGAPPFGTVSSVPKLGATFPSEKPAFRHESSETPSKVQAGAPTFGVALPACEASSNVPLFGQPQPESKPSLSNNNTSGFNVNSTPTFQFGLSSSAQPSGVFRFGTPQVPGASTQETTPFAFGSPAQHAVSVAPTSSFFNSNVTPFGFSTPTPSFQPTSSSENPFSVSVNNKNPPRKFRRAVRRTTARKQ</sequence>
<feature type="domain" description="RanBP2-type" evidence="21">
    <location>
        <begin position="289"/>
        <end position="318"/>
    </location>
</feature>
<dbReference type="RefSeq" id="XP_022235390.1">
    <property type="nucleotide sequence ID" value="XM_022379682.1"/>
</dbReference>
<proteinExistence type="inferred from homology"/>
<dbReference type="PROSITE" id="PS50199">
    <property type="entry name" value="ZF_RANBP2_2"/>
    <property type="match status" value="3"/>
</dbReference>
<keyword evidence="22" id="KW-1185">Reference proteome</keyword>
<keyword evidence="4" id="KW-0813">Transport</keyword>
<dbReference type="PROSITE" id="PS01358">
    <property type="entry name" value="ZF_RANBP2_1"/>
    <property type="match status" value="3"/>
</dbReference>
<evidence type="ECO:0000256" key="1">
    <source>
        <dbReference type="ARBA" id="ARBA00001947"/>
    </source>
</evidence>
<evidence type="ECO:0000256" key="13">
    <source>
        <dbReference type="ARBA" id="ARBA00023136"/>
    </source>
</evidence>
<evidence type="ECO:0000313" key="24">
    <source>
        <dbReference type="RefSeq" id="XP_022235390.1"/>
    </source>
</evidence>
<feature type="compositionally biased region" description="Low complexity" evidence="20">
    <location>
        <begin position="952"/>
        <end position="964"/>
    </location>
</feature>
<feature type="region of interest" description="Disordered" evidence="20">
    <location>
        <begin position="952"/>
        <end position="993"/>
    </location>
</feature>
<keyword evidence="12" id="KW-0906">Nuclear pore complex</keyword>
<evidence type="ECO:0000256" key="6">
    <source>
        <dbReference type="ARBA" id="ARBA00022771"/>
    </source>
</evidence>
<keyword evidence="8" id="KW-0862">Zinc</keyword>
<comment type="subcellular location">
    <subcellularLocation>
        <location evidence="2">Nucleus membrane</location>
    </subcellularLocation>
    <subcellularLocation>
        <location evidence="3">Nucleus</location>
        <location evidence="3">Nuclear pore complex</location>
    </subcellularLocation>
</comment>
<feature type="region of interest" description="Disordered" evidence="20">
    <location>
        <begin position="208"/>
        <end position="240"/>
    </location>
</feature>
<dbReference type="SUPFAM" id="SSF90209">
    <property type="entry name" value="Ran binding protein zinc finger-like"/>
    <property type="match status" value="3"/>
</dbReference>